<dbReference type="CDD" id="cd05300">
    <property type="entry name" value="2-Hacid_dh_1"/>
    <property type="match status" value="1"/>
</dbReference>
<dbReference type="Pfam" id="PF02826">
    <property type="entry name" value="2-Hacid_dh_C"/>
    <property type="match status" value="1"/>
</dbReference>
<dbReference type="InterPro" id="IPR029753">
    <property type="entry name" value="D-isomer_DH_CS"/>
</dbReference>
<proteinExistence type="predicted"/>
<dbReference type="SUPFAM" id="SSF51735">
    <property type="entry name" value="NAD(P)-binding Rossmann-fold domains"/>
    <property type="match status" value="1"/>
</dbReference>
<keyword evidence="2" id="KW-0520">NAD</keyword>
<evidence type="ECO:0000313" key="4">
    <source>
        <dbReference type="EMBL" id="MBC8528158.1"/>
    </source>
</evidence>
<keyword evidence="5" id="KW-1185">Reference proteome</keyword>
<evidence type="ECO:0000259" key="3">
    <source>
        <dbReference type="Pfam" id="PF02826"/>
    </source>
</evidence>
<dbReference type="Proteomes" id="UP000654279">
    <property type="component" value="Unassembled WGS sequence"/>
</dbReference>
<name>A0A926CXW1_9FIRM</name>
<protein>
    <submittedName>
        <fullName evidence="4">D-2-hydroxyacid dehydrogenase</fullName>
    </submittedName>
</protein>
<reference evidence="4" key="1">
    <citation type="submission" date="2020-08" db="EMBL/GenBank/DDBJ databases">
        <title>Genome public.</title>
        <authorList>
            <person name="Liu C."/>
            <person name="Sun Q."/>
        </authorList>
    </citation>
    <scope>NUCLEOTIDE SEQUENCE</scope>
    <source>
        <strain evidence="4">NSJ-44</strain>
    </source>
</reference>
<evidence type="ECO:0000256" key="1">
    <source>
        <dbReference type="ARBA" id="ARBA00023002"/>
    </source>
</evidence>
<dbReference type="RefSeq" id="WP_249284200.1">
    <property type="nucleotide sequence ID" value="NZ_JACRSO010000001.1"/>
</dbReference>
<dbReference type="Gene3D" id="3.40.50.720">
    <property type="entry name" value="NAD(P)-binding Rossmann-like Domain"/>
    <property type="match status" value="2"/>
</dbReference>
<dbReference type="GO" id="GO:0016616">
    <property type="term" value="F:oxidoreductase activity, acting on the CH-OH group of donors, NAD or NADP as acceptor"/>
    <property type="evidence" value="ECO:0007669"/>
    <property type="project" value="UniProtKB-ARBA"/>
</dbReference>
<dbReference type="AlphaFoldDB" id="A0A926CXW1"/>
<feature type="domain" description="D-isomer specific 2-hydroxyacid dehydrogenase NAD-binding" evidence="3">
    <location>
        <begin position="111"/>
        <end position="286"/>
    </location>
</feature>
<evidence type="ECO:0000313" key="5">
    <source>
        <dbReference type="Proteomes" id="UP000654279"/>
    </source>
</evidence>
<dbReference type="InterPro" id="IPR036291">
    <property type="entry name" value="NAD(P)-bd_dom_sf"/>
</dbReference>
<gene>
    <name evidence="4" type="ORF">H8699_01720</name>
</gene>
<organism evidence="4 5">
    <name type="scientific">Luoshenia tenuis</name>
    <dbReference type="NCBI Taxonomy" id="2763654"/>
    <lineage>
        <taxon>Bacteria</taxon>
        <taxon>Bacillati</taxon>
        <taxon>Bacillota</taxon>
        <taxon>Clostridia</taxon>
        <taxon>Christensenellales</taxon>
        <taxon>Christensenellaceae</taxon>
        <taxon>Luoshenia</taxon>
    </lineage>
</organism>
<dbReference type="InterPro" id="IPR006140">
    <property type="entry name" value="D-isomer_DH_NAD-bd"/>
</dbReference>
<dbReference type="PANTHER" id="PTHR43333">
    <property type="entry name" value="2-HACID_DH_C DOMAIN-CONTAINING PROTEIN"/>
    <property type="match status" value="1"/>
</dbReference>
<accession>A0A926CXW1</accession>
<evidence type="ECO:0000256" key="2">
    <source>
        <dbReference type="ARBA" id="ARBA00023027"/>
    </source>
</evidence>
<dbReference type="PANTHER" id="PTHR43333:SF1">
    <property type="entry name" value="D-ISOMER SPECIFIC 2-HYDROXYACID DEHYDROGENASE NAD-BINDING DOMAIN-CONTAINING PROTEIN"/>
    <property type="match status" value="1"/>
</dbReference>
<sequence>MEDINIFVLDSIYPGVDFTVPEFERLRNIAPNLKFHIVPKTNLTDEMAAQADIFYGCVPVAFLPRCKKLKWLHLASAGAAEYCDPALYQNPDCLLTNSSGVFGIPIAEHVMALLLGLTRRVDEFVRQGQQPLWKNCQPLRDICGSTVGILGYGDIGAQVAGRLQGFMCKKIVGVRRHPGACPPELDALYGMDALDEVVASSDILIICLPGTKDTYHLLDAKRLGSMKEGSFLINIGRGSIVDQEALIGALQNGPLAGAGLDVVTPEPLPADSPLWKMQNVIISSHSSGGSPHNPVRSFAIFERNLKHYLAGEPMENQVDFNLQY</sequence>
<dbReference type="GO" id="GO:0051287">
    <property type="term" value="F:NAD binding"/>
    <property type="evidence" value="ECO:0007669"/>
    <property type="project" value="InterPro"/>
</dbReference>
<comment type="caution">
    <text evidence="4">The sequence shown here is derived from an EMBL/GenBank/DDBJ whole genome shotgun (WGS) entry which is preliminary data.</text>
</comment>
<dbReference type="SUPFAM" id="SSF52283">
    <property type="entry name" value="Formate/glycerate dehydrogenase catalytic domain-like"/>
    <property type="match status" value="1"/>
</dbReference>
<keyword evidence="1" id="KW-0560">Oxidoreductase</keyword>
<dbReference type="EMBL" id="JACRSO010000001">
    <property type="protein sequence ID" value="MBC8528158.1"/>
    <property type="molecule type" value="Genomic_DNA"/>
</dbReference>
<dbReference type="PROSITE" id="PS00671">
    <property type="entry name" value="D_2_HYDROXYACID_DH_3"/>
    <property type="match status" value="1"/>
</dbReference>